<feature type="domain" description="Alanyl-transfer RNA synthetases family profile" evidence="5">
    <location>
        <begin position="1"/>
        <end position="222"/>
    </location>
</feature>
<proteinExistence type="predicted"/>
<dbReference type="Pfam" id="PF02272">
    <property type="entry name" value="DHHA1"/>
    <property type="match status" value="1"/>
</dbReference>
<dbReference type="AlphaFoldDB" id="A0A4R1PMF0"/>
<comment type="caution">
    <text evidence="6">The sequence shown here is derived from an EMBL/GenBank/DDBJ whole genome shotgun (WGS) entry which is preliminary data.</text>
</comment>
<dbReference type="GO" id="GO:0005524">
    <property type="term" value="F:ATP binding"/>
    <property type="evidence" value="ECO:0007669"/>
    <property type="project" value="InterPro"/>
</dbReference>
<dbReference type="SUPFAM" id="SSF55186">
    <property type="entry name" value="ThrRS/AlaRS common domain"/>
    <property type="match status" value="1"/>
</dbReference>
<organism evidence="6 7">
    <name type="scientific">Anaerospora hongkongensis</name>
    <dbReference type="NCBI Taxonomy" id="244830"/>
    <lineage>
        <taxon>Bacteria</taxon>
        <taxon>Bacillati</taxon>
        <taxon>Bacillota</taxon>
        <taxon>Negativicutes</taxon>
        <taxon>Selenomonadales</taxon>
        <taxon>Sporomusaceae</taxon>
        <taxon>Anaerospora</taxon>
    </lineage>
</organism>
<evidence type="ECO:0000256" key="1">
    <source>
        <dbReference type="ARBA" id="ARBA00001947"/>
    </source>
</evidence>
<reference evidence="6 7" key="1">
    <citation type="submission" date="2019-03" db="EMBL/GenBank/DDBJ databases">
        <title>Genomic Encyclopedia of Type Strains, Phase IV (KMG-IV): sequencing the most valuable type-strain genomes for metagenomic binning, comparative biology and taxonomic classification.</title>
        <authorList>
            <person name="Goeker M."/>
        </authorList>
    </citation>
    <scope>NUCLEOTIDE SEQUENCE [LARGE SCALE GENOMIC DNA]</scope>
    <source>
        <strain evidence="6 7">DSM 15969</strain>
    </source>
</reference>
<dbReference type="GO" id="GO:0003676">
    <property type="term" value="F:nucleic acid binding"/>
    <property type="evidence" value="ECO:0007669"/>
    <property type="project" value="InterPro"/>
</dbReference>
<evidence type="ECO:0000259" key="5">
    <source>
        <dbReference type="PROSITE" id="PS50860"/>
    </source>
</evidence>
<dbReference type="PANTHER" id="PTHR43462">
    <property type="entry name" value="ALANYL-TRNA EDITING PROTEIN"/>
    <property type="match status" value="1"/>
</dbReference>
<dbReference type="RefSeq" id="WP_132083390.1">
    <property type="nucleotide sequence ID" value="NZ_SLUI01000021.1"/>
</dbReference>
<dbReference type="InterPro" id="IPR003156">
    <property type="entry name" value="DHHA1_dom"/>
</dbReference>
<dbReference type="GO" id="GO:0005737">
    <property type="term" value="C:cytoplasm"/>
    <property type="evidence" value="ECO:0007669"/>
    <property type="project" value="UniProtKB-SubCell"/>
</dbReference>
<dbReference type="GO" id="GO:0006419">
    <property type="term" value="P:alanyl-tRNA aminoacylation"/>
    <property type="evidence" value="ECO:0007669"/>
    <property type="project" value="InterPro"/>
</dbReference>
<dbReference type="Gene3D" id="3.10.310.40">
    <property type="match status" value="1"/>
</dbReference>
<dbReference type="GO" id="GO:0002161">
    <property type="term" value="F:aminoacyl-tRNA deacylase activity"/>
    <property type="evidence" value="ECO:0007669"/>
    <property type="project" value="UniProtKB-ARBA"/>
</dbReference>
<dbReference type="InterPro" id="IPR012947">
    <property type="entry name" value="tRNA_SAD"/>
</dbReference>
<dbReference type="OrthoDB" id="9812949at2"/>
<name>A0A4R1PMF0_9FIRM</name>
<evidence type="ECO:0000256" key="2">
    <source>
        <dbReference type="ARBA" id="ARBA00004496"/>
    </source>
</evidence>
<keyword evidence="7" id="KW-1185">Reference proteome</keyword>
<dbReference type="PANTHER" id="PTHR43462:SF1">
    <property type="entry name" value="ALANYL-TRNA EDITING PROTEIN AARSD1"/>
    <property type="match status" value="1"/>
</dbReference>
<gene>
    <name evidence="6" type="ORF">EV210_12131</name>
</gene>
<comment type="subcellular location">
    <subcellularLocation>
        <location evidence="2">Cytoplasm</location>
    </subcellularLocation>
</comment>
<dbReference type="Pfam" id="PF07973">
    <property type="entry name" value="tRNA_SAD"/>
    <property type="match status" value="1"/>
</dbReference>
<dbReference type="EMBL" id="SLUI01000021">
    <property type="protein sequence ID" value="TCL32464.1"/>
    <property type="molecule type" value="Genomic_DNA"/>
</dbReference>
<evidence type="ECO:0000313" key="6">
    <source>
        <dbReference type="EMBL" id="TCL32464.1"/>
    </source>
</evidence>
<dbReference type="Proteomes" id="UP000295063">
    <property type="component" value="Unassembled WGS sequence"/>
</dbReference>
<dbReference type="PROSITE" id="PS50860">
    <property type="entry name" value="AA_TRNA_LIGASE_II_ALA"/>
    <property type="match status" value="1"/>
</dbReference>
<dbReference type="SUPFAM" id="SSF50447">
    <property type="entry name" value="Translation proteins"/>
    <property type="match status" value="1"/>
</dbReference>
<keyword evidence="4" id="KW-0862">Zinc</keyword>
<dbReference type="InterPro" id="IPR009000">
    <property type="entry name" value="Transl_B-barrel_sf"/>
</dbReference>
<dbReference type="Gene3D" id="3.30.980.10">
    <property type="entry name" value="Threonyl-trna Synthetase, Chain A, domain 2"/>
    <property type="match status" value="1"/>
</dbReference>
<dbReference type="InterPro" id="IPR051335">
    <property type="entry name" value="Alanyl-tRNA_Editing_Enzymes"/>
</dbReference>
<dbReference type="GO" id="GO:0004813">
    <property type="term" value="F:alanine-tRNA ligase activity"/>
    <property type="evidence" value="ECO:0007669"/>
    <property type="project" value="InterPro"/>
</dbReference>
<accession>A0A4R1PMF0</accession>
<keyword evidence="3" id="KW-0479">Metal-binding</keyword>
<comment type="cofactor">
    <cofactor evidence="1">
        <name>Zn(2+)</name>
        <dbReference type="ChEBI" id="CHEBI:29105"/>
    </cofactor>
</comment>
<dbReference type="GO" id="GO:0046872">
    <property type="term" value="F:metal ion binding"/>
    <property type="evidence" value="ECO:0007669"/>
    <property type="project" value="UniProtKB-KW"/>
</dbReference>
<protein>
    <submittedName>
        <fullName evidence="6">Alanyl-tRNA synthetase</fullName>
    </submittedName>
</protein>
<dbReference type="InterPro" id="IPR018165">
    <property type="entry name" value="Ala-tRNA-synth_IIc_core"/>
</dbReference>
<evidence type="ECO:0000313" key="7">
    <source>
        <dbReference type="Proteomes" id="UP000295063"/>
    </source>
</evidence>
<dbReference type="SMART" id="SM00863">
    <property type="entry name" value="tRNA_SAD"/>
    <property type="match status" value="1"/>
</dbReference>
<dbReference type="InterPro" id="IPR018163">
    <property type="entry name" value="Thr/Ala-tRNA-synth_IIc_edit"/>
</dbReference>
<evidence type="ECO:0000256" key="4">
    <source>
        <dbReference type="ARBA" id="ARBA00022833"/>
    </source>
</evidence>
<sequence length="402" mass="43104">MTELLFQNNSYIRQFHSRIKQTIPLPNGSVGVVLEHTAFYPEGGGQPSDHGQINGLPVTDVYREGTDIIHVMSELPPTETVEAAIDWARRFDHMQQHTGQHILSAACHELFGAATVGFHMGAQSSQIDLDLPGFTDEELKSAEQAANELLVRNKAVSIHQATPATLHEYPLRKPPAKDFAAIRLIEIAGIDCCPCGGTHVAATGEIGIIKIRSWERKNNAIRLDFVCGYRALADYQYKNLLIQELSGRLSAPGPQLLAAFDKLLAKADETSRQLAAARQELSIQLADNLYRQAEPVKGIKIIAYQLANSSPAEVAGLARQLVSFPATVALLAGFAGDNSKVHLVFSCSPGLNLNMGAILKAALPLIEGKGGGSDTSAQGGGPAVHHAAHALELAEQSVIALL</sequence>
<keyword evidence="6" id="KW-0436">Ligase</keyword>
<dbReference type="Gene3D" id="2.40.30.130">
    <property type="match status" value="1"/>
</dbReference>
<evidence type="ECO:0000256" key="3">
    <source>
        <dbReference type="ARBA" id="ARBA00022723"/>
    </source>
</evidence>
<keyword evidence="6" id="KW-0030">Aminoacyl-tRNA synthetase</keyword>